<dbReference type="NCBIfam" id="TIGR04057">
    <property type="entry name" value="SusC_RagA_signa"/>
    <property type="match status" value="1"/>
</dbReference>
<evidence type="ECO:0000259" key="8">
    <source>
        <dbReference type="Pfam" id="PF07715"/>
    </source>
</evidence>
<dbReference type="AlphaFoldDB" id="A0A5B7SVS1"/>
<dbReference type="Pfam" id="PF07715">
    <property type="entry name" value="Plug"/>
    <property type="match status" value="1"/>
</dbReference>
<evidence type="ECO:0000256" key="4">
    <source>
        <dbReference type="ARBA" id="ARBA00022692"/>
    </source>
</evidence>
<keyword evidence="5 7" id="KW-0472">Membrane</keyword>
<name>A0A5B7SVS1_9FLAO</name>
<dbReference type="InterPro" id="IPR039426">
    <property type="entry name" value="TonB-dep_rcpt-like"/>
</dbReference>
<evidence type="ECO:0000256" key="1">
    <source>
        <dbReference type="ARBA" id="ARBA00004571"/>
    </source>
</evidence>
<keyword evidence="2 7" id="KW-0813">Transport</keyword>
<reference evidence="9 10" key="1">
    <citation type="submission" date="2019-05" db="EMBL/GenBank/DDBJ databases">
        <title>Genome sequencing of F202Z8.</title>
        <authorList>
            <person name="Kwon Y.M."/>
        </authorList>
    </citation>
    <scope>NUCLEOTIDE SEQUENCE [LARGE SCALE GENOMIC DNA]</scope>
    <source>
        <strain evidence="9 10">F202Z8</strain>
    </source>
</reference>
<dbReference type="SUPFAM" id="SSF49464">
    <property type="entry name" value="Carboxypeptidase regulatory domain-like"/>
    <property type="match status" value="1"/>
</dbReference>
<evidence type="ECO:0000256" key="6">
    <source>
        <dbReference type="ARBA" id="ARBA00023237"/>
    </source>
</evidence>
<dbReference type="InterPro" id="IPR008969">
    <property type="entry name" value="CarboxyPept-like_regulatory"/>
</dbReference>
<organism evidence="9 10">
    <name type="scientific">Aggregatimonas sangjinii</name>
    <dbReference type="NCBI Taxonomy" id="2583587"/>
    <lineage>
        <taxon>Bacteria</taxon>
        <taxon>Pseudomonadati</taxon>
        <taxon>Bacteroidota</taxon>
        <taxon>Flavobacteriia</taxon>
        <taxon>Flavobacteriales</taxon>
        <taxon>Flavobacteriaceae</taxon>
        <taxon>Aggregatimonas</taxon>
    </lineage>
</organism>
<evidence type="ECO:0000256" key="2">
    <source>
        <dbReference type="ARBA" id="ARBA00022448"/>
    </source>
</evidence>
<comment type="similarity">
    <text evidence="7">Belongs to the TonB-dependent receptor family.</text>
</comment>
<gene>
    <name evidence="9" type="ORF">FGM00_05005</name>
</gene>
<dbReference type="InterPro" id="IPR036942">
    <property type="entry name" value="Beta-barrel_TonB_sf"/>
</dbReference>
<dbReference type="EMBL" id="CP040710">
    <property type="protein sequence ID" value="QCX02282.1"/>
    <property type="molecule type" value="Genomic_DNA"/>
</dbReference>
<evidence type="ECO:0000313" key="9">
    <source>
        <dbReference type="EMBL" id="QCX02282.1"/>
    </source>
</evidence>
<dbReference type="Gene3D" id="2.40.170.20">
    <property type="entry name" value="TonB-dependent receptor, beta-barrel domain"/>
    <property type="match status" value="1"/>
</dbReference>
<dbReference type="PROSITE" id="PS52016">
    <property type="entry name" value="TONB_DEPENDENT_REC_3"/>
    <property type="match status" value="1"/>
</dbReference>
<dbReference type="GO" id="GO:0009279">
    <property type="term" value="C:cell outer membrane"/>
    <property type="evidence" value="ECO:0007669"/>
    <property type="project" value="UniProtKB-SubCell"/>
</dbReference>
<dbReference type="SUPFAM" id="SSF56935">
    <property type="entry name" value="Porins"/>
    <property type="match status" value="1"/>
</dbReference>
<dbReference type="Pfam" id="PF13715">
    <property type="entry name" value="CarbopepD_reg_2"/>
    <property type="match status" value="1"/>
</dbReference>
<sequence length="1053" mass="114807">MDFLPKGASKFPRKLKPIFSQLAQSLLMNRFSASPYKRNLALILFFWALVVQAQSNISGTVTDADTNSPLPGVNVVAGTTGAITDFDGNYELSVPEDITILTFSSLGFATQEVNINGRAVIDVIMEPQSEALDEVVIVGYGTVKKSDLTGSVSSIDGDAVKELPVTSVDQAIQARAPGVQVVQTSAAPGGGVSVRIRGSNSVNSGSEPLYVIDGFPIYPNNNNFSAGGNRQSSNVLASINPNDIESIEVLKDASATAIYGSRGSNGVVLVTTKRGKAGLSKINYEASYSTQSVANTVDVLNGSEFATYLNTLEVSQGGAPIYSQAEIDAFGEGTNWFNEVTRVGAIQNHQLTFSGGNESTRYAVSGNYFENEGIIKNTDFTRYGIRLNVDNTALKDFLNISSSWAFNRAISNNAPTDRGGPGGIIITALGLDPTVPVRDADGQYALASYDGRFAINPLQELEFVTDQDITNRVLGNTGFTFNLMEGLKFKTSLGADVFNISRTSFFPVENTRLGRDNSGELTLASTSLFNILNENILSYNKEIDKHFVDVVAGYTYQNEVRRFTQTTTRGITAATVDQATLQGGPDIQSPTSGRNEWTLASILGRVNYIYDNRYLATVTFRRDGSSRFGSENKWANFPSVALGWRISNEGFFKDSGLTDVINNIKLRGSWGLTGNSEIPVYNSLANLTEFNYVVGDNLVLGLADQRLQNSDLKWESTTMTNIGLDMSFFNSRMNLTLDYFYNLTEDLLLDVSLPSSLGFSSILKNSGSLENKGFEVSLDGFVIDGENFKWNIAGNFSILRNELTDLGSSTPFFADSPSGHLGIDGSWVEAGNPIGVWRGFDYIGIFQTQEEIDNNPSRSGDLPGYPRYRDVNGDGDITPDDYVIIGDPNPGFTWGLNSSITYKNFDMSIFFRGVHDFEIRNLQASEIGDGVQKINQISTILSDSWTPSNTGASRPVINGNRDFANSYRDSDYFIEDGTFIRLQNIALGYTLRNINFLSSARIFVSGQNLLTITDYSGFDPEVNNSGQGNLNRGDDYDAYPRARTLTLGVNLEF</sequence>
<proteinExistence type="inferred from homology"/>
<dbReference type="InterPro" id="IPR023996">
    <property type="entry name" value="TonB-dep_OMP_SusC/RagA"/>
</dbReference>
<dbReference type="Gene3D" id="2.60.40.1120">
    <property type="entry name" value="Carboxypeptidase-like, regulatory domain"/>
    <property type="match status" value="1"/>
</dbReference>
<feature type="domain" description="TonB-dependent receptor plug" evidence="8">
    <location>
        <begin position="145"/>
        <end position="267"/>
    </location>
</feature>
<dbReference type="NCBIfam" id="TIGR04056">
    <property type="entry name" value="OMP_RagA_SusC"/>
    <property type="match status" value="1"/>
</dbReference>
<keyword evidence="10" id="KW-1185">Reference proteome</keyword>
<dbReference type="KEGG" id="asag:FGM00_05005"/>
<evidence type="ECO:0000256" key="7">
    <source>
        <dbReference type="PROSITE-ProRule" id="PRU01360"/>
    </source>
</evidence>
<dbReference type="Gene3D" id="2.170.130.10">
    <property type="entry name" value="TonB-dependent receptor, plug domain"/>
    <property type="match status" value="1"/>
</dbReference>
<evidence type="ECO:0000313" key="10">
    <source>
        <dbReference type="Proteomes" id="UP000310017"/>
    </source>
</evidence>
<comment type="subcellular location">
    <subcellularLocation>
        <location evidence="1 7">Cell outer membrane</location>
        <topology evidence="1 7">Multi-pass membrane protein</topology>
    </subcellularLocation>
</comment>
<keyword evidence="4 7" id="KW-0812">Transmembrane</keyword>
<evidence type="ECO:0000256" key="3">
    <source>
        <dbReference type="ARBA" id="ARBA00022452"/>
    </source>
</evidence>
<dbReference type="InterPro" id="IPR023997">
    <property type="entry name" value="TonB-dep_OMP_SusC/RagA_CS"/>
</dbReference>
<dbReference type="FunFam" id="2.170.130.10:FF:000008">
    <property type="entry name" value="SusC/RagA family TonB-linked outer membrane protein"/>
    <property type="match status" value="1"/>
</dbReference>
<protein>
    <submittedName>
        <fullName evidence="9">TonB-dependent receptor</fullName>
    </submittedName>
</protein>
<dbReference type="Proteomes" id="UP000310017">
    <property type="component" value="Chromosome"/>
</dbReference>
<dbReference type="PROSITE" id="PS00018">
    <property type="entry name" value="EF_HAND_1"/>
    <property type="match status" value="1"/>
</dbReference>
<dbReference type="OrthoDB" id="9768177at2"/>
<keyword evidence="3 7" id="KW-1134">Transmembrane beta strand</keyword>
<keyword evidence="6 7" id="KW-0998">Cell outer membrane</keyword>
<keyword evidence="9" id="KW-0675">Receptor</keyword>
<dbReference type="InterPro" id="IPR037066">
    <property type="entry name" value="Plug_dom_sf"/>
</dbReference>
<evidence type="ECO:0000256" key="5">
    <source>
        <dbReference type="ARBA" id="ARBA00023136"/>
    </source>
</evidence>
<accession>A0A5B7SVS1</accession>
<dbReference type="InterPro" id="IPR018247">
    <property type="entry name" value="EF_Hand_1_Ca_BS"/>
</dbReference>
<dbReference type="InterPro" id="IPR012910">
    <property type="entry name" value="Plug_dom"/>
</dbReference>